<comment type="caution">
    <text evidence="2">The sequence shown here is derived from an EMBL/GenBank/DDBJ whole genome shotgun (WGS) entry which is preliminary data.</text>
</comment>
<evidence type="ECO:0000313" key="2">
    <source>
        <dbReference type="EMBL" id="KAJ7775699.1"/>
    </source>
</evidence>
<accession>A0AAD7K0G9</accession>
<reference evidence="2" key="1">
    <citation type="submission" date="2023-03" db="EMBL/GenBank/DDBJ databases">
        <title>Massive genome expansion in bonnet fungi (Mycena s.s.) driven by repeated elements and novel gene families across ecological guilds.</title>
        <authorList>
            <consortium name="Lawrence Berkeley National Laboratory"/>
            <person name="Harder C.B."/>
            <person name="Miyauchi S."/>
            <person name="Viragh M."/>
            <person name="Kuo A."/>
            <person name="Thoen E."/>
            <person name="Andreopoulos B."/>
            <person name="Lu D."/>
            <person name="Skrede I."/>
            <person name="Drula E."/>
            <person name="Henrissat B."/>
            <person name="Morin E."/>
            <person name="Kohler A."/>
            <person name="Barry K."/>
            <person name="LaButti K."/>
            <person name="Morin E."/>
            <person name="Salamov A."/>
            <person name="Lipzen A."/>
            <person name="Mereny Z."/>
            <person name="Hegedus B."/>
            <person name="Baldrian P."/>
            <person name="Stursova M."/>
            <person name="Weitz H."/>
            <person name="Taylor A."/>
            <person name="Grigoriev I.V."/>
            <person name="Nagy L.G."/>
            <person name="Martin F."/>
            <person name="Kauserud H."/>
        </authorList>
    </citation>
    <scope>NUCLEOTIDE SEQUENCE</scope>
    <source>
        <strain evidence="2">CBHHK188m</strain>
    </source>
</reference>
<proteinExistence type="predicted"/>
<dbReference type="Pfam" id="PF12697">
    <property type="entry name" value="Abhydrolase_6"/>
    <property type="match status" value="1"/>
</dbReference>
<evidence type="ECO:0000259" key="1">
    <source>
        <dbReference type="Pfam" id="PF12697"/>
    </source>
</evidence>
<dbReference type="InterPro" id="IPR000073">
    <property type="entry name" value="AB_hydrolase_1"/>
</dbReference>
<dbReference type="AlphaFoldDB" id="A0AAD7K0G9"/>
<dbReference type="InterPro" id="IPR029058">
    <property type="entry name" value="AB_hydrolase_fold"/>
</dbReference>
<protein>
    <submittedName>
        <fullName evidence="2">Alpha/Beta hydrolase protein</fullName>
    </submittedName>
</protein>
<keyword evidence="2" id="KW-0378">Hydrolase</keyword>
<dbReference type="Proteomes" id="UP001215280">
    <property type="component" value="Unassembled WGS sequence"/>
</dbReference>
<evidence type="ECO:0000313" key="3">
    <source>
        <dbReference type="Proteomes" id="UP001215280"/>
    </source>
</evidence>
<dbReference type="Gene3D" id="3.40.50.1820">
    <property type="entry name" value="alpha/beta hydrolase"/>
    <property type="match status" value="1"/>
</dbReference>
<dbReference type="SUPFAM" id="SSF53474">
    <property type="entry name" value="alpha/beta-Hydrolases"/>
    <property type="match status" value="1"/>
</dbReference>
<keyword evidence="3" id="KW-1185">Reference proteome</keyword>
<dbReference type="EMBL" id="JARJLG010000014">
    <property type="protein sequence ID" value="KAJ7775699.1"/>
    <property type="molecule type" value="Genomic_DNA"/>
</dbReference>
<sequence>MPSLTLKSGVEFYYTDSGAVTSGGNYTTLVIIHGHTFHSGTFQRLNPLARPNSLRIISLNRREYPGTSPYSAEELTVFAEGTEDERTSLLQQQGHDLALFLDGLVDELSIPNAGGIVLIGWSMGTIFLLSLIASMATLPTATKERLFSFVHTVILFQPPLLALGLPSPSGWLVPHTDPDIAPEARGAVFAKWISSHFVHGDLSTRNIDNLTYSNTDPLRTPTVETLNPQELFSMADFAPGEKYDNIVGLPPFANAVFKLTQKALFDPAVRGAWSGTRFWNVYGDAEPRDIIYAAWYLEDQSHAANTPELSINFKVIEGGNHFLVWEEPERAIAELKECFSI</sequence>
<dbReference type="GO" id="GO:0016787">
    <property type="term" value="F:hydrolase activity"/>
    <property type="evidence" value="ECO:0007669"/>
    <property type="project" value="UniProtKB-KW"/>
</dbReference>
<organism evidence="2 3">
    <name type="scientific">Mycena maculata</name>
    <dbReference type="NCBI Taxonomy" id="230809"/>
    <lineage>
        <taxon>Eukaryota</taxon>
        <taxon>Fungi</taxon>
        <taxon>Dikarya</taxon>
        <taxon>Basidiomycota</taxon>
        <taxon>Agaricomycotina</taxon>
        <taxon>Agaricomycetes</taxon>
        <taxon>Agaricomycetidae</taxon>
        <taxon>Agaricales</taxon>
        <taxon>Marasmiineae</taxon>
        <taxon>Mycenaceae</taxon>
        <taxon>Mycena</taxon>
    </lineage>
</organism>
<name>A0AAD7K0G9_9AGAR</name>
<gene>
    <name evidence="2" type="ORF">DFH07DRAFT_88484</name>
</gene>
<feature type="domain" description="AB hydrolase-1" evidence="1">
    <location>
        <begin position="29"/>
        <end position="334"/>
    </location>
</feature>